<dbReference type="Proteomes" id="UP000241290">
    <property type="component" value="Genome"/>
</dbReference>
<protein>
    <submittedName>
        <fullName evidence="1">Uncharacterized protein</fullName>
    </submittedName>
</protein>
<sequence>MDKLDMAQVEAVHRALCYDNLDECLEERGLCIRAVRAIAEMGD</sequence>
<dbReference type="RefSeq" id="YP_010059114.1">
    <property type="nucleotide sequence ID" value="NC_054724.1"/>
</dbReference>
<reference evidence="2" key="1">
    <citation type="submission" date="2018-02" db="EMBL/GenBank/DDBJ databases">
        <authorList>
            <person name="Cohen D.B."/>
            <person name="Kent A.D."/>
        </authorList>
    </citation>
    <scope>NUCLEOTIDE SEQUENCE [LARGE SCALE GENOMIC DNA]</scope>
</reference>
<evidence type="ECO:0000313" key="1">
    <source>
        <dbReference type="EMBL" id="AVO25024.1"/>
    </source>
</evidence>
<evidence type="ECO:0000313" key="2">
    <source>
        <dbReference type="Proteomes" id="UP000241290"/>
    </source>
</evidence>
<dbReference type="GeneID" id="64766345"/>
<dbReference type="KEGG" id="vg:64766345"/>
<organism evidence="1 2">
    <name type="scientific">Rhodococcus phage Finch</name>
    <dbReference type="NCBI Taxonomy" id="2094144"/>
    <lineage>
        <taxon>Viruses</taxon>
        <taxon>Duplodnaviria</taxon>
        <taxon>Heunggongvirae</taxon>
        <taxon>Uroviricota</taxon>
        <taxon>Caudoviricetes</taxon>
        <taxon>Finchvirus</taxon>
        <taxon>Finchvirus finch</taxon>
    </lineage>
</organism>
<proteinExistence type="predicted"/>
<dbReference type="EMBL" id="MG962366">
    <property type="protein sequence ID" value="AVO25024.1"/>
    <property type="molecule type" value="Genomic_DNA"/>
</dbReference>
<keyword evidence="2" id="KW-1185">Reference proteome</keyword>
<gene>
    <name evidence="1" type="primary">92</name>
    <name evidence="1" type="ORF">SEA_FINCH_92</name>
</gene>
<name>A0A2P1JXI9_9CAUD</name>
<accession>A0A2P1JXI9</accession>